<organism evidence="1 2">
    <name type="scientific">Streptomyces daliensis</name>
    <dbReference type="NCBI Taxonomy" id="299421"/>
    <lineage>
        <taxon>Bacteria</taxon>
        <taxon>Bacillati</taxon>
        <taxon>Actinomycetota</taxon>
        <taxon>Actinomycetes</taxon>
        <taxon>Kitasatosporales</taxon>
        <taxon>Streptomycetaceae</taxon>
        <taxon>Streptomyces</taxon>
    </lineage>
</organism>
<sequence length="70" mass="8008">GLVRVGHTLYVVQNRLNLVSVWRLDRSLRSATLLGSITDPRFDVPATAARWRDRLYLVNARFTSPQEPDT</sequence>
<name>A0A8T4IX22_9ACTN</name>
<dbReference type="Proteomes" id="UP000675554">
    <property type="component" value="Unassembled WGS sequence"/>
</dbReference>
<evidence type="ECO:0000313" key="2">
    <source>
        <dbReference type="Proteomes" id="UP000675554"/>
    </source>
</evidence>
<feature type="non-terminal residue" evidence="1">
    <location>
        <position position="70"/>
    </location>
</feature>
<protein>
    <submittedName>
        <fullName evidence="1">Superoxide dismutase</fullName>
    </submittedName>
</protein>
<dbReference type="AlphaFoldDB" id="A0A8T4IX22"/>
<accession>A0A8T4IX22</accession>
<comment type="caution">
    <text evidence="1">The sequence shown here is derived from an EMBL/GenBank/DDBJ whole genome shotgun (WGS) entry which is preliminary data.</text>
</comment>
<evidence type="ECO:0000313" key="1">
    <source>
        <dbReference type="EMBL" id="MBR7674437.1"/>
    </source>
</evidence>
<proteinExistence type="predicted"/>
<reference evidence="1" key="1">
    <citation type="submission" date="2021-04" db="EMBL/GenBank/DDBJ databases">
        <title>Sequencing of actinobacteria type strains.</title>
        <authorList>
            <person name="Nguyen G.-S."/>
            <person name="Wentzel A."/>
        </authorList>
    </citation>
    <scope>NUCLEOTIDE SEQUENCE</scope>
    <source>
        <strain evidence="1">DSM 42095</strain>
    </source>
</reference>
<dbReference type="EMBL" id="JAGSMN010000342">
    <property type="protein sequence ID" value="MBR7674437.1"/>
    <property type="molecule type" value="Genomic_DNA"/>
</dbReference>
<gene>
    <name evidence="1" type="ORF">KDA82_15725</name>
</gene>
<keyword evidence="2" id="KW-1185">Reference proteome</keyword>
<feature type="non-terminal residue" evidence="1">
    <location>
        <position position="1"/>
    </location>
</feature>